<dbReference type="EMBL" id="CAJFCJ010000015">
    <property type="protein sequence ID" value="CAD5121872.1"/>
    <property type="molecule type" value="Genomic_DNA"/>
</dbReference>
<accession>A0A7I8W042</accession>
<proteinExistence type="predicted"/>
<comment type="caution">
    <text evidence="2">The sequence shown here is derived from an EMBL/GenBank/DDBJ whole genome shotgun (WGS) entry which is preliminary data.</text>
</comment>
<name>A0A7I8W042_9ANNE</name>
<evidence type="ECO:0000313" key="2">
    <source>
        <dbReference type="EMBL" id="CAD5121872.1"/>
    </source>
</evidence>
<evidence type="ECO:0000256" key="1">
    <source>
        <dbReference type="SAM" id="Coils"/>
    </source>
</evidence>
<keyword evidence="3" id="KW-1185">Reference proteome</keyword>
<feature type="coiled-coil region" evidence="1">
    <location>
        <begin position="325"/>
        <end position="359"/>
    </location>
</feature>
<dbReference type="AlphaFoldDB" id="A0A7I8W042"/>
<protein>
    <submittedName>
        <fullName evidence="2">DgyrCDS10335</fullName>
    </submittedName>
</protein>
<feature type="coiled-coil region" evidence="1">
    <location>
        <begin position="145"/>
        <end position="179"/>
    </location>
</feature>
<sequence>MDKHEKSALRKKRPLLMNVLSFTEEKRKIYIAKGLLTKDIDYHISQHNKTERGRLSKWFEYLTTLEETNVFDKICQLLIDEKQDWLADEIKAYVLSQKGEILVEDYVMREAASDVHKEFGSSRRVSERDKKGIEAIIAERHQSTKEAWSISIRSLRQQLDDLRNERWKDSTKINELTEKIDIYLRIQKNRINNEAHDTQRPLNPDSSTTDNNLDKLECQVDILLKSISRILFDNENYLDERKRIIELLDLNKGVTKLDMYVAEALERAKTAADKKDSQARVSNEAALSFQSQLKSFKIDADRQLEEKLRNEKYLKTLNEQRRRNAEGLQKLLLSERHRIKELEEDVNKWKAKCEQLEKTRRLGYHYPGWYNVVYKSCEMNKRGSMPSINRSKSNYTKPTKL</sequence>
<dbReference type="Gene3D" id="1.10.533.10">
    <property type="entry name" value="Death Domain, Fas"/>
    <property type="match status" value="1"/>
</dbReference>
<organism evidence="2 3">
    <name type="scientific">Dimorphilus gyrociliatus</name>
    <dbReference type="NCBI Taxonomy" id="2664684"/>
    <lineage>
        <taxon>Eukaryota</taxon>
        <taxon>Metazoa</taxon>
        <taxon>Spiralia</taxon>
        <taxon>Lophotrochozoa</taxon>
        <taxon>Annelida</taxon>
        <taxon>Polychaeta</taxon>
        <taxon>Polychaeta incertae sedis</taxon>
        <taxon>Dinophilidae</taxon>
        <taxon>Dimorphilus</taxon>
    </lineage>
</organism>
<evidence type="ECO:0000313" key="3">
    <source>
        <dbReference type="Proteomes" id="UP000549394"/>
    </source>
</evidence>
<dbReference type="Proteomes" id="UP000549394">
    <property type="component" value="Unassembled WGS sequence"/>
</dbReference>
<reference evidence="2 3" key="1">
    <citation type="submission" date="2020-08" db="EMBL/GenBank/DDBJ databases">
        <authorList>
            <person name="Hejnol A."/>
        </authorList>
    </citation>
    <scope>NUCLEOTIDE SEQUENCE [LARGE SCALE GENOMIC DNA]</scope>
</reference>
<dbReference type="OrthoDB" id="10573270at2759"/>
<dbReference type="InterPro" id="IPR011029">
    <property type="entry name" value="DEATH-like_dom_sf"/>
</dbReference>
<keyword evidence="1" id="KW-0175">Coiled coil</keyword>
<gene>
    <name evidence="2" type="ORF">DGYR_LOCUS9768</name>
</gene>